<name>A0ABR8G511_9NOSO</name>
<gene>
    <name evidence="1" type="ORF">H6G74_28655</name>
</gene>
<evidence type="ECO:0000313" key="2">
    <source>
        <dbReference type="Proteomes" id="UP000603457"/>
    </source>
</evidence>
<protein>
    <submittedName>
        <fullName evidence="1">Uncharacterized protein</fullName>
    </submittedName>
</protein>
<sequence length="54" mass="5963">MAFPLFSSLLHVGRKQKSEDTGVPIFPATRWLFVRLILPRYASSSSAACATACY</sequence>
<dbReference type="RefSeq" id="WP_190970944.1">
    <property type="nucleotide sequence ID" value="NZ_JACJTB010000065.1"/>
</dbReference>
<evidence type="ECO:0000313" key="1">
    <source>
        <dbReference type="EMBL" id="MBD2598266.1"/>
    </source>
</evidence>
<proteinExistence type="predicted"/>
<organism evidence="1 2">
    <name type="scientific">Nostoc spongiaeforme FACHB-130</name>
    <dbReference type="NCBI Taxonomy" id="1357510"/>
    <lineage>
        <taxon>Bacteria</taxon>
        <taxon>Bacillati</taxon>
        <taxon>Cyanobacteriota</taxon>
        <taxon>Cyanophyceae</taxon>
        <taxon>Nostocales</taxon>
        <taxon>Nostocaceae</taxon>
        <taxon>Nostoc</taxon>
    </lineage>
</organism>
<dbReference type="Proteomes" id="UP000603457">
    <property type="component" value="Unassembled WGS sequence"/>
</dbReference>
<comment type="caution">
    <text evidence="1">The sequence shown here is derived from an EMBL/GenBank/DDBJ whole genome shotgun (WGS) entry which is preliminary data.</text>
</comment>
<reference evidence="1 2" key="1">
    <citation type="journal article" date="2020" name="ISME J.">
        <title>Comparative genomics reveals insights into cyanobacterial evolution and habitat adaptation.</title>
        <authorList>
            <person name="Chen M.Y."/>
            <person name="Teng W.K."/>
            <person name="Zhao L."/>
            <person name="Hu C.X."/>
            <person name="Zhou Y.K."/>
            <person name="Han B.P."/>
            <person name="Song L.R."/>
            <person name="Shu W.S."/>
        </authorList>
    </citation>
    <scope>NUCLEOTIDE SEQUENCE [LARGE SCALE GENOMIC DNA]</scope>
    <source>
        <strain evidence="1 2">FACHB-130</strain>
    </source>
</reference>
<accession>A0ABR8G511</accession>
<keyword evidence="2" id="KW-1185">Reference proteome</keyword>
<dbReference type="EMBL" id="JACJTB010000065">
    <property type="protein sequence ID" value="MBD2598266.1"/>
    <property type="molecule type" value="Genomic_DNA"/>
</dbReference>